<evidence type="ECO:0000313" key="10">
    <source>
        <dbReference type="Xenbase" id="XB-GENE-866219"/>
    </source>
</evidence>
<dbReference type="FunFam" id="3.40.50.300:FF:000355">
    <property type="entry name" value="Heterogeneous nuclear ribonucleoprotein U-like 1, isoform CRA_a"/>
    <property type="match status" value="1"/>
</dbReference>
<organism evidence="8 9">
    <name type="scientific">Xenopus laevis</name>
    <name type="common">African clawed frog</name>
    <dbReference type="NCBI Taxonomy" id="8355"/>
    <lineage>
        <taxon>Eukaryota</taxon>
        <taxon>Metazoa</taxon>
        <taxon>Chordata</taxon>
        <taxon>Craniata</taxon>
        <taxon>Vertebrata</taxon>
        <taxon>Euteleostomi</taxon>
        <taxon>Amphibia</taxon>
        <taxon>Batrachia</taxon>
        <taxon>Anura</taxon>
        <taxon>Pipoidea</taxon>
        <taxon>Pipidae</taxon>
        <taxon>Xenopodinae</taxon>
        <taxon>Xenopus</taxon>
        <taxon>Xenopus</taxon>
    </lineage>
</organism>
<dbReference type="SUPFAM" id="SSF52540">
    <property type="entry name" value="P-loop containing nucleoside triphosphate hydrolases"/>
    <property type="match status" value="1"/>
</dbReference>
<dbReference type="Gene3D" id="1.10.720.30">
    <property type="entry name" value="SAP domain"/>
    <property type="match status" value="1"/>
</dbReference>
<name>A0A8J0UZQ5_XENLA</name>
<dbReference type="InterPro" id="IPR001870">
    <property type="entry name" value="B30.2/SPRY"/>
</dbReference>
<evidence type="ECO:0000313" key="9">
    <source>
        <dbReference type="RefSeq" id="XP_018113092.1"/>
    </source>
</evidence>
<dbReference type="Proteomes" id="UP000186698">
    <property type="component" value="Chromosome 4L"/>
</dbReference>
<dbReference type="InterPro" id="IPR003877">
    <property type="entry name" value="SPRY_dom"/>
</dbReference>
<feature type="region of interest" description="Disordered" evidence="5">
    <location>
        <begin position="105"/>
        <end position="265"/>
    </location>
</feature>
<dbReference type="InterPro" id="IPR003034">
    <property type="entry name" value="SAP_dom"/>
</dbReference>
<protein>
    <submittedName>
        <fullName evidence="9">Heterogeneous nuclear ribonucleoprotein U-like protein 2 isoform X1</fullName>
    </submittedName>
</protein>
<dbReference type="KEGG" id="xla:100137638"/>
<dbReference type="InterPro" id="IPR043136">
    <property type="entry name" value="B30.2/SPRY_sf"/>
</dbReference>
<dbReference type="Gene3D" id="2.60.120.920">
    <property type="match status" value="1"/>
</dbReference>
<dbReference type="InterPro" id="IPR036361">
    <property type="entry name" value="SAP_dom_sf"/>
</dbReference>
<feature type="domain" description="B30.2/SPRY" evidence="6">
    <location>
        <begin position="253"/>
        <end position="446"/>
    </location>
</feature>
<dbReference type="GO" id="GO:0000380">
    <property type="term" value="P:alternative mRNA splicing, via spliceosome"/>
    <property type="evidence" value="ECO:0000318"/>
    <property type="project" value="GO_Central"/>
</dbReference>
<keyword evidence="8" id="KW-1185">Reference proteome</keyword>
<evidence type="ECO:0000259" key="6">
    <source>
        <dbReference type="PROSITE" id="PS50188"/>
    </source>
</evidence>
<feature type="compositionally biased region" description="Basic and acidic residues" evidence="5">
    <location>
        <begin position="202"/>
        <end position="251"/>
    </location>
</feature>
<dbReference type="OrthoDB" id="445357at2759"/>
<dbReference type="SUPFAM" id="SSF68906">
    <property type="entry name" value="SAP domain"/>
    <property type="match status" value="1"/>
</dbReference>
<dbReference type="PANTHER" id="PTHR12381">
    <property type="entry name" value="HETEROGENEOUS NUCLEAR RIBONUCLEOPROTEIN U FAMILY MEMBER"/>
    <property type="match status" value="1"/>
</dbReference>
<dbReference type="AGR" id="Xenbase:XB-GENE-866219"/>
<evidence type="ECO:0000256" key="2">
    <source>
        <dbReference type="ARBA" id="ARBA00022481"/>
    </source>
</evidence>
<dbReference type="Pfam" id="PF00622">
    <property type="entry name" value="SPRY"/>
    <property type="match status" value="1"/>
</dbReference>
<keyword evidence="4" id="KW-0539">Nucleus</keyword>
<dbReference type="Xenbase" id="XB-GENE-866219">
    <property type="gene designation" value="hnrnpul2.L"/>
</dbReference>
<gene>
    <name evidence="9 10" type="primary">hnrnpul2.L</name>
</gene>
<dbReference type="InterPro" id="IPR035778">
    <property type="entry name" value="SPRY_hnRNP_U"/>
</dbReference>
<evidence type="ECO:0000256" key="1">
    <source>
        <dbReference type="ARBA" id="ARBA00004123"/>
    </source>
</evidence>
<feature type="domain" description="SAP" evidence="7">
    <location>
        <begin position="50"/>
        <end position="84"/>
    </location>
</feature>
<dbReference type="GO" id="GO:0003723">
    <property type="term" value="F:RNA binding"/>
    <property type="evidence" value="ECO:0000318"/>
    <property type="project" value="GO_Central"/>
</dbReference>
<dbReference type="Pfam" id="PF13671">
    <property type="entry name" value="AAA_33"/>
    <property type="match status" value="1"/>
</dbReference>
<feature type="region of interest" description="Disordered" evidence="5">
    <location>
        <begin position="661"/>
        <end position="687"/>
    </location>
</feature>
<proteinExistence type="predicted"/>
<dbReference type="AlphaFoldDB" id="A0A8J0UZQ5"/>
<dbReference type="SMART" id="SM00513">
    <property type="entry name" value="SAP"/>
    <property type="match status" value="1"/>
</dbReference>
<dbReference type="GeneID" id="100137638"/>
<dbReference type="CTD" id="100137638"/>
<dbReference type="CDD" id="cd12884">
    <property type="entry name" value="SPRY_hnRNP"/>
    <property type="match status" value="1"/>
</dbReference>
<accession>A0A8J0UZQ5</accession>
<evidence type="ECO:0000256" key="4">
    <source>
        <dbReference type="ARBA" id="ARBA00023242"/>
    </source>
</evidence>
<sequence>MITSAYGSRVFPSIKPISICHVIKAERTLVGQANWNEGCHKELRMSGLDPRKMKVTELRAELQRRGLESRGLKAELCERLQEALDSELLGGDEEKGVCIQEVAGGDEELDLGEEEDEEQMPHEGPEEEEEEDSNPNEMEAAQGNDAATVKKEEETDSLADTMNKESPPAVEGEESDMGVESLNGAASKTDLGDLAAEECTDEDKSTTAESSQIKEELPDSRSAEPKRHGVKRIRDDEQNGRTYHEFKEEAYYSRSKSPVPPEEEDSEIDENLLCLDKLTCDLQLKMDNDRFGGRPLFFEKFPSLWSGSRATHGVTKGKVYFEIKLTENLPQKEGCTETPLLRVGWSVGQSSPQLGEDDLSYAYDSRGLKVTSSHFDPYGETFGENDVIGCFADLEGDSVDLLFSKNGDNLGQAFHFEKEVLGDQPLFPHVLCKGCAFQVNFGQKEEAWHPPPDEFIFLKDAQPEDLARSLESIDDCEVLLMIGLPGSGKTTWALKHSQENSEKQYLLMSTDILIPQLKTAGPDSNQEDPKARDSLTKLATQCLIRLIPLASRRKRNYIIDQCTVYNSAQRRKMNCFKGFQRKAVVVVPNEEEWKKRVEQRKEKEGEIIPETVLLEMKANFNIPKRTEYLHEILYPELDCEEAEALINAAKKEARQLLPAPDKRGNRMHKRNRPERGRGGYHGTGNYQQRNYDNRMYMNHPRQQMYHQQQRSYWAPQRGGYQNYYDQYPAQQNRYYGQYQNYRPQNRGHWQNYEDRTQHWNYQGYRGRR</sequence>
<feature type="compositionally biased region" description="Acidic residues" evidence="5">
    <location>
        <begin position="105"/>
        <end position="118"/>
    </location>
</feature>
<keyword evidence="3" id="KW-0597">Phosphoprotein</keyword>
<evidence type="ECO:0000313" key="8">
    <source>
        <dbReference type="Proteomes" id="UP000186698"/>
    </source>
</evidence>
<evidence type="ECO:0000256" key="3">
    <source>
        <dbReference type="ARBA" id="ARBA00022553"/>
    </source>
</evidence>
<dbReference type="RefSeq" id="XP_018113092.1">
    <property type="nucleotide sequence ID" value="XM_018257603.2"/>
</dbReference>
<keyword evidence="2" id="KW-0488">Methylation</keyword>
<comment type="subcellular location">
    <subcellularLocation>
        <location evidence="1">Nucleus</location>
    </subcellularLocation>
</comment>
<dbReference type="InterPro" id="IPR013320">
    <property type="entry name" value="ConA-like_dom_sf"/>
</dbReference>
<dbReference type="PROSITE" id="PS50188">
    <property type="entry name" value="B302_SPRY"/>
    <property type="match status" value="1"/>
</dbReference>
<dbReference type="Pfam" id="PF02037">
    <property type="entry name" value="SAP"/>
    <property type="match status" value="1"/>
</dbReference>
<dbReference type="GO" id="GO:0005634">
    <property type="term" value="C:nucleus"/>
    <property type="evidence" value="ECO:0000318"/>
    <property type="project" value="GO_Central"/>
</dbReference>
<dbReference type="Gene3D" id="3.40.50.300">
    <property type="entry name" value="P-loop containing nucleotide triphosphate hydrolases"/>
    <property type="match status" value="1"/>
</dbReference>
<dbReference type="PANTHER" id="PTHR12381:SF66">
    <property type="entry name" value="HETEROGENEOUS NUCLEAR RIBONUCLEOPROTEIN U-LIKE PROTEIN 2"/>
    <property type="match status" value="1"/>
</dbReference>
<dbReference type="PROSITE" id="PS50800">
    <property type="entry name" value="SAP"/>
    <property type="match status" value="1"/>
</dbReference>
<evidence type="ECO:0000256" key="5">
    <source>
        <dbReference type="SAM" id="MobiDB-lite"/>
    </source>
</evidence>
<dbReference type="SMART" id="SM00449">
    <property type="entry name" value="SPRY"/>
    <property type="match status" value="1"/>
</dbReference>
<evidence type="ECO:0000259" key="7">
    <source>
        <dbReference type="PROSITE" id="PS50800"/>
    </source>
</evidence>
<feature type="compositionally biased region" description="Acidic residues" evidence="5">
    <location>
        <begin position="125"/>
        <end position="134"/>
    </location>
</feature>
<dbReference type="SUPFAM" id="SSF49899">
    <property type="entry name" value="Concanavalin A-like lectins/glucanases"/>
    <property type="match status" value="1"/>
</dbReference>
<reference evidence="9" key="1">
    <citation type="submission" date="2025-08" db="UniProtKB">
        <authorList>
            <consortium name="RefSeq"/>
        </authorList>
    </citation>
    <scope>IDENTIFICATION</scope>
    <source>
        <strain evidence="9">J_2021</strain>
        <tissue evidence="9">Erythrocytes</tissue>
    </source>
</reference>
<dbReference type="InterPro" id="IPR027417">
    <property type="entry name" value="P-loop_NTPase"/>
</dbReference>